<feature type="region of interest" description="Disordered" evidence="1">
    <location>
        <begin position="64"/>
        <end position="83"/>
    </location>
</feature>
<evidence type="ECO:0000313" key="3">
    <source>
        <dbReference type="EMBL" id="ETV98989.1"/>
    </source>
</evidence>
<sequence length="83" mass="9597">MQPDKWRVIVPVVMLMLNQSETLVLPGPTKTTTLEELWSLRQVELKSLVTVSRQYSREDCGCVVEETPQESPKKPEDERRRNG</sequence>
<feature type="signal peptide" evidence="2">
    <location>
        <begin position="1"/>
        <end position="22"/>
    </location>
</feature>
<proteinExistence type="predicted"/>
<keyword evidence="2" id="KW-0732">Signal</keyword>
<gene>
    <name evidence="3" type="ORF">H310_08462</name>
</gene>
<name>A0A024TYD6_9STRA</name>
<feature type="compositionally biased region" description="Basic and acidic residues" evidence="1">
    <location>
        <begin position="71"/>
        <end position="83"/>
    </location>
</feature>
<dbReference type="EMBL" id="KI913968">
    <property type="protein sequence ID" value="ETV98989.1"/>
    <property type="molecule type" value="Genomic_DNA"/>
</dbReference>
<evidence type="ECO:0000256" key="2">
    <source>
        <dbReference type="SAM" id="SignalP"/>
    </source>
</evidence>
<dbReference type="RefSeq" id="XP_008872417.1">
    <property type="nucleotide sequence ID" value="XM_008874195.1"/>
</dbReference>
<feature type="chain" id="PRO_5001534769" evidence="2">
    <location>
        <begin position="23"/>
        <end position="83"/>
    </location>
</feature>
<protein>
    <submittedName>
        <fullName evidence="3">Uncharacterized protein</fullName>
    </submittedName>
</protein>
<evidence type="ECO:0000256" key="1">
    <source>
        <dbReference type="SAM" id="MobiDB-lite"/>
    </source>
</evidence>
<dbReference type="GeneID" id="20085512"/>
<accession>A0A024TYD6</accession>
<reference evidence="3" key="1">
    <citation type="submission" date="2013-12" db="EMBL/GenBank/DDBJ databases">
        <title>The Genome Sequence of Aphanomyces invadans NJM9701.</title>
        <authorList>
            <consortium name="The Broad Institute Genomics Platform"/>
            <person name="Russ C."/>
            <person name="Tyler B."/>
            <person name="van West P."/>
            <person name="Dieguez-Uribeondo J."/>
            <person name="Young S.K."/>
            <person name="Zeng Q."/>
            <person name="Gargeya S."/>
            <person name="Fitzgerald M."/>
            <person name="Abouelleil A."/>
            <person name="Alvarado L."/>
            <person name="Chapman S.B."/>
            <person name="Gainer-Dewar J."/>
            <person name="Goldberg J."/>
            <person name="Griggs A."/>
            <person name="Gujja S."/>
            <person name="Hansen M."/>
            <person name="Howarth C."/>
            <person name="Imamovic A."/>
            <person name="Ireland A."/>
            <person name="Larimer J."/>
            <person name="McCowan C."/>
            <person name="Murphy C."/>
            <person name="Pearson M."/>
            <person name="Poon T.W."/>
            <person name="Priest M."/>
            <person name="Roberts A."/>
            <person name="Saif S."/>
            <person name="Shea T."/>
            <person name="Sykes S."/>
            <person name="Wortman J."/>
            <person name="Nusbaum C."/>
            <person name="Birren B."/>
        </authorList>
    </citation>
    <scope>NUCLEOTIDE SEQUENCE [LARGE SCALE GENOMIC DNA]</scope>
    <source>
        <strain evidence="3">NJM9701</strain>
    </source>
</reference>
<dbReference type="VEuPathDB" id="FungiDB:H310_08462"/>
<dbReference type="AlphaFoldDB" id="A0A024TYD6"/>
<organism evidence="3">
    <name type="scientific">Aphanomyces invadans</name>
    <dbReference type="NCBI Taxonomy" id="157072"/>
    <lineage>
        <taxon>Eukaryota</taxon>
        <taxon>Sar</taxon>
        <taxon>Stramenopiles</taxon>
        <taxon>Oomycota</taxon>
        <taxon>Saprolegniomycetes</taxon>
        <taxon>Saprolegniales</taxon>
        <taxon>Verrucalvaceae</taxon>
        <taxon>Aphanomyces</taxon>
    </lineage>
</organism>